<reference evidence="7 8" key="2">
    <citation type="submission" date="2018-11" db="EMBL/GenBank/DDBJ databases">
        <authorList>
            <consortium name="Pathogen Informatics"/>
        </authorList>
    </citation>
    <scope>NUCLEOTIDE SEQUENCE [LARGE SCALE GENOMIC DNA]</scope>
</reference>
<protein>
    <submittedName>
        <fullName evidence="9">AMP_N domain-containing protein</fullName>
    </submittedName>
</protein>
<dbReference type="SUPFAM" id="SSF53092">
    <property type="entry name" value="Creatinase/prolidase N-terminal domain"/>
    <property type="match status" value="1"/>
</dbReference>
<dbReference type="Pfam" id="PF05195">
    <property type="entry name" value="AMP_N"/>
    <property type="match status" value="1"/>
</dbReference>
<dbReference type="GO" id="GO:0006508">
    <property type="term" value="P:proteolysis"/>
    <property type="evidence" value="ECO:0007669"/>
    <property type="project" value="UniProtKB-KW"/>
</dbReference>
<keyword evidence="1" id="KW-0645">Protease</keyword>
<evidence type="ECO:0000256" key="1">
    <source>
        <dbReference type="ARBA" id="ARBA00022670"/>
    </source>
</evidence>
<dbReference type="InterPro" id="IPR007865">
    <property type="entry name" value="Aminopep_P_N"/>
</dbReference>
<keyword evidence="2" id="KW-0479">Metal-binding</keyword>
<dbReference type="EMBL" id="UZAM01010099">
    <property type="protein sequence ID" value="VDP10973.1"/>
    <property type="molecule type" value="Genomic_DNA"/>
</dbReference>
<dbReference type="WBParaSite" id="SBAD_0000711901-mRNA-1">
    <property type="protein sequence ID" value="SBAD_0000711901-mRNA-1"/>
    <property type="gene ID" value="SBAD_0000711901"/>
</dbReference>
<dbReference type="GO" id="GO:0030145">
    <property type="term" value="F:manganese ion binding"/>
    <property type="evidence" value="ECO:0007669"/>
    <property type="project" value="InterPro"/>
</dbReference>
<organism evidence="9">
    <name type="scientific">Soboliphyme baturini</name>
    <dbReference type="NCBI Taxonomy" id="241478"/>
    <lineage>
        <taxon>Eukaryota</taxon>
        <taxon>Metazoa</taxon>
        <taxon>Ecdysozoa</taxon>
        <taxon>Nematoda</taxon>
        <taxon>Enoplea</taxon>
        <taxon>Dorylaimia</taxon>
        <taxon>Dioctophymatida</taxon>
        <taxon>Dioctophymatoidea</taxon>
        <taxon>Soboliphymatidae</taxon>
        <taxon>Soboliphyme</taxon>
    </lineage>
</organism>
<dbReference type="InterPro" id="IPR052433">
    <property type="entry name" value="X-Pro_dipept-like"/>
</dbReference>
<name>A0A183ITA7_9BILA</name>
<keyword evidence="4" id="KW-0224">Dipeptidase</keyword>
<dbReference type="Gene3D" id="3.40.350.10">
    <property type="entry name" value="Creatinase/prolidase N-terminal domain"/>
    <property type="match status" value="1"/>
</dbReference>
<evidence type="ECO:0000256" key="3">
    <source>
        <dbReference type="ARBA" id="ARBA00022801"/>
    </source>
</evidence>
<evidence type="ECO:0000259" key="6">
    <source>
        <dbReference type="SMART" id="SM01011"/>
    </source>
</evidence>
<evidence type="ECO:0000256" key="2">
    <source>
        <dbReference type="ARBA" id="ARBA00022723"/>
    </source>
</evidence>
<dbReference type="GO" id="GO:0070006">
    <property type="term" value="F:metalloaminopeptidase activity"/>
    <property type="evidence" value="ECO:0007669"/>
    <property type="project" value="InterPro"/>
</dbReference>
<gene>
    <name evidence="7" type="ORF">SBAD_LOCUS6854</name>
</gene>
<dbReference type="GO" id="GO:0016805">
    <property type="term" value="F:dipeptidase activity"/>
    <property type="evidence" value="ECO:0007669"/>
    <property type="project" value="UniProtKB-KW"/>
</dbReference>
<sequence length="151" mass="17469">MDVSACNQLKSIVSNALFSENRLRLKTALNRAGFEKNVFVFVEGGHEKHRYNTDMIEGDALVFRQESYFFWCFGVVEPGFYGAIDLASGKSYLFMPQLPESCAVWYGKIFDRQHFKEKYEVDAVFHDTDIVEELKTLKAKKILLLVIYSIF</sequence>
<dbReference type="PANTHER" id="PTHR48480:SF2">
    <property type="entry name" value="PEPTIDASE D"/>
    <property type="match status" value="1"/>
</dbReference>
<dbReference type="SMART" id="SM01011">
    <property type="entry name" value="AMP_N"/>
    <property type="match status" value="1"/>
</dbReference>
<evidence type="ECO:0000313" key="9">
    <source>
        <dbReference type="WBParaSite" id="SBAD_0000711901-mRNA-1"/>
    </source>
</evidence>
<evidence type="ECO:0000256" key="4">
    <source>
        <dbReference type="ARBA" id="ARBA00022997"/>
    </source>
</evidence>
<evidence type="ECO:0000313" key="8">
    <source>
        <dbReference type="Proteomes" id="UP000270296"/>
    </source>
</evidence>
<keyword evidence="8" id="KW-1185">Reference proteome</keyword>
<dbReference type="InterPro" id="IPR029149">
    <property type="entry name" value="Creatin/AminoP/Spt16_N"/>
</dbReference>
<dbReference type="OrthoDB" id="10261878at2759"/>
<dbReference type="PANTHER" id="PTHR48480">
    <property type="match status" value="1"/>
</dbReference>
<reference evidence="9" key="1">
    <citation type="submission" date="2016-06" db="UniProtKB">
        <authorList>
            <consortium name="WormBaseParasite"/>
        </authorList>
    </citation>
    <scope>IDENTIFICATION</scope>
</reference>
<evidence type="ECO:0000256" key="5">
    <source>
        <dbReference type="ARBA" id="ARBA00023049"/>
    </source>
</evidence>
<feature type="domain" description="Aminopeptidase P N-terminal" evidence="6">
    <location>
        <begin position="13"/>
        <end position="151"/>
    </location>
</feature>
<keyword evidence="5" id="KW-0482">Metalloprotease</keyword>
<proteinExistence type="predicted"/>
<keyword evidence="3" id="KW-0378">Hydrolase</keyword>
<evidence type="ECO:0000313" key="7">
    <source>
        <dbReference type="EMBL" id="VDP10973.1"/>
    </source>
</evidence>
<accession>A0A183ITA7</accession>
<dbReference type="AlphaFoldDB" id="A0A183ITA7"/>
<dbReference type="Proteomes" id="UP000270296">
    <property type="component" value="Unassembled WGS sequence"/>
</dbReference>